<feature type="region of interest" description="Disordered" evidence="1">
    <location>
        <begin position="48"/>
        <end position="90"/>
    </location>
</feature>
<dbReference type="EMBL" id="LLXE01000024">
    <property type="protein sequence ID" value="KUM65546.1"/>
    <property type="molecule type" value="Genomic_DNA"/>
</dbReference>
<evidence type="ECO:0000256" key="1">
    <source>
        <dbReference type="SAM" id="MobiDB-lite"/>
    </source>
</evidence>
<dbReference type="Proteomes" id="UP000055045">
    <property type="component" value="Unassembled WGS sequence"/>
</dbReference>
<evidence type="ECO:0000313" key="2">
    <source>
        <dbReference type="EMBL" id="KUM65546.1"/>
    </source>
</evidence>
<comment type="caution">
    <text evidence="2">The sequence shown here is derived from an EMBL/GenBank/DDBJ whole genome shotgun (WGS) entry which is preliminary data.</text>
</comment>
<evidence type="ECO:0000313" key="3">
    <source>
        <dbReference type="Proteomes" id="UP000055045"/>
    </source>
</evidence>
<feature type="compositionally biased region" description="Basic and acidic residues" evidence="1">
    <location>
        <begin position="75"/>
        <end position="90"/>
    </location>
</feature>
<reference evidence="2 3" key="1">
    <citation type="submission" date="2015-10" db="EMBL/GenBank/DDBJ databases">
        <title>Genome sequencing of Penicillium freii.</title>
        <authorList>
            <person name="Nguyen H.D."/>
            <person name="Visagie C.M."/>
            <person name="Seifert K.A."/>
        </authorList>
    </citation>
    <scope>NUCLEOTIDE SEQUENCE [LARGE SCALE GENOMIC DNA]</scope>
    <source>
        <strain evidence="2 3">DAOM 242723</strain>
    </source>
</reference>
<dbReference type="AlphaFoldDB" id="A0A101MRT4"/>
<proteinExistence type="predicted"/>
<accession>A0A101MRT4</accession>
<feature type="compositionally biased region" description="Low complexity" evidence="1">
    <location>
        <begin position="63"/>
        <end position="73"/>
    </location>
</feature>
<sequence>MVHTLFLSTCRSSTPVQHHYIGAIPLISRLYSTFSNINLTSHDSNIVRGINHPQKLNPPPTNHPTTTLTPSPTIEQKESQESKKIDRRRDRTCNLLIRSQAPCHWASRPV</sequence>
<keyword evidence="3" id="KW-1185">Reference proteome</keyword>
<organism evidence="2 3">
    <name type="scientific">Penicillium freii</name>
    <dbReference type="NCBI Taxonomy" id="48697"/>
    <lineage>
        <taxon>Eukaryota</taxon>
        <taxon>Fungi</taxon>
        <taxon>Dikarya</taxon>
        <taxon>Ascomycota</taxon>
        <taxon>Pezizomycotina</taxon>
        <taxon>Eurotiomycetes</taxon>
        <taxon>Eurotiomycetidae</taxon>
        <taxon>Eurotiales</taxon>
        <taxon>Aspergillaceae</taxon>
        <taxon>Penicillium</taxon>
    </lineage>
</organism>
<name>A0A101MRT4_PENFR</name>
<protein>
    <submittedName>
        <fullName evidence="2">Uncharacterized protein</fullName>
    </submittedName>
</protein>
<gene>
    <name evidence="2" type="ORF">ACN42_g1513</name>
</gene>